<gene>
    <name evidence="1" type="ordered locus">Mboo_1772</name>
</gene>
<evidence type="ECO:0000313" key="2">
    <source>
        <dbReference type="Proteomes" id="UP000002408"/>
    </source>
</evidence>
<dbReference type="InterPro" id="IPR036388">
    <property type="entry name" value="WH-like_DNA-bd_sf"/>
</dbReference>
<dbReference type="OrthoDB" id="372107at2157"/>
<dbReference type="STRING" id="456442.Mboo_1772"/>
<evidence type="ECO:0000313" key="1">
    <source>
        <dbReference type="EMBL" id="ABS56288.1"/>
    </source>
</evidence>
<dbReference type="Pfam" id="PF04255">
    <property type="entry name" value="DUF433"/>
    <property type="match status" value="1"/>
</dbReference>
<keyword evidence="2" id="KW-1185">Reference proteome</keyword>
<dbReference type="RefSeq" id="WP_012107336.1">
    <property type="nucleotide sequence ID" value="NC_009712.1"/>
</dbReference>
<protein>
    <recommendedName>
        <fullName evidence="3">Antitoxin</fullName>
    </recommendedName>
</protein>
<name>A7I977_METB6</name>
<dbReference type="InterPro" id="IPR009057">
    <property type="entry name" value="Homeodomain-like_sf"/>
</dbReference>
<reference evidence="2" key="1">
    <citation type="journal article" date="2015" name="Microbiology">
        <title>Genome of Methanoregula boonei 6A8 reveals adaptations to oligotrophic peatland environments.</title>
        <authorList>
            <person name="Braeuer S."/>
            <person name="Cadillo-Quiroz H."/>
            <person name="Kyrpides N."/>
            <person name="Woyke T."/>
            <person name="Goodwin L."/>
            <person name="Detter C."/>
            <person name="Podell S."/>
            <person name="Yavitt J.B."/>
            <person name="Zinder S.H."/>
        </authorList>
    </citation>
    <scope>NUCLEOTIDE SEQUENCE [LARGE SCALE GENOMIC DNA]</scope>
    <source>
        <strain evidence="2">DSM 21154 / JCM 14090 / 6A8</strain>
    </source>
</reference>
<proteinExistence type="predicted"/>
<dbReference type="PANTHER" id="PTHR34849">
    <property type="entry name" value="SSL5025 PROTEIN"/>
    <property type="match status" value="1"/>
</dbReference>
<dbReference type="Proteomes" id="UP000002408">
    <property type="component" value="Chromosome"/>
</dbReference>
<dbReference type="HOGENOM" id="CLU_126005_1_2_2"/>
<sequence length="82" mass="9138">MDTASRIILDPSILAGKPVIKGTRISVDHILDLLASGWSESEVLQEYPDLSREDILACIRYAQEIIHSERVYSTTPRGRITG</sequence>
<dbReference type="PANTHER" id="PTHR34849:SF3">
    <property type="entry name" value="SSR2962 PROTEIN"/>
    <property type="match status" value="1"/>
</dbReference>
<evidence type="ECO:0008006" key="3">
    <source>
        <dbReference type="Google" id="ProtNLM"/>
    </source>
</evidence>
<dbReference type="GeneID" id="5409832"/>
<dbReference type="InterPro" id="IPR007367">
    <property type="entry name" value="DUF433"/>
</dbReference>
<dbReference type="KEGG" id="mbn:Mboo_1772"/>
<dbReference type="AlphaFoldDB" id="A7I977"/>
<dbReference type="EMBL" id="CP000780">
    <property type="protein sequence ID" value="ABS56288.1"/>
    <property type="molecule type" value="Genomic_DNA"/>
</dbReference>
<dbReference type="eggNOG" id="arCOG07520">
    <property type="taxonomic scope" value="Archaea"/>
</dbReference>
<dbReference type="Gene3D" id="1.10.10.10">
    <property type="entry name" value="Winged helix-like DNA-binding domain superfamily/Winged helix DNA-binding domain"/>
    <property type="match status" value="1"/>
</dbReference>
<accession>A7I977</accession>
<dbReference type="SUPFAM" id="SSF46689">
    <property type="entry name" value="Homeodomain-like"/>
    <property type="match status" value="1"/>
</dbReference>
<organism evidence="1 2">
    <name type="scientific">Methanoregula boonei (strain DSM 21154 / JCM 14090 / 6A8)</name>
    <dbReference type="NCBI Taxonomy" id="456442"/>
    <lineage>
        <taxon>Archaea</taxon>
        <taxon>Methanobacteriati</taxon>
        <taxon>Methanobacteriota</taxon>
        <taxon>Stenosarchaea group</taxon>
        <taxon>Methanomicrobia</taxon>
        <taxon>Methanomicrobiales</taxon>
        <taxon>Methanoregulaceae</taxon>
        <taxon>Methanoregula</taxon>
    </lineage>
</organism>